<dbReference type="RefSeq" id="WP_081501178.1">
    <property type="nucleotide sequence ID" value="NZ_ALEE01000597.1"/>
</dbReference>
<dbReference type="AlphaFoldDB" id="A0A317R8Z8"/>
<evidence type="ECO:0000313" key="1">
    <source>
        <dbReference type="EMBL" id="PWW44627.1"/>
    </source>
</evidence>
<comment type="caution">
    <text evidence="1">The sequence shown here is derived from an EMBL/GenBank/DDBJ whole genome shotgun (WGS) entry which is preliminary data.</text>
</comment>
<keyword evidence="2" id="KW-1185">Reference proteome</keyword>
<reference evidence="1 2" key="1">
    <citation type="submission" date="2018-05" db="EMBL/GenBank/DDBJ databases">
        <title>Genomic Encyclopedia of Type Strains, Phase IV (KMG-IV): sequencing the most valuable type-strain genomes for metagenomic binning, comparative biology and taxonomic classification.</title>
        <authorList>
            <person name="Goeker M."/>
        </authorList>
    </citation>
    <scope>NUCLEOTIDE SEQUENCE [LARGE SCALE GENOMIC DNA]</scope>
    <source>
        <strain evidence="1 2">DSM 26006</strain>
    </source>
</reference>
<name>A0A317R8Z8_9BURK</name>
<proteinExistence type="predicted"/>
<dbReference type="EMBL" id="QGUB01000007">
    <property type="protein sequence ID" value="PWW44627.1"/>
    <property type="molecule type" value="Genomic_DNA"/>
</dbReference>
<accession>A0A317R8Z8</accession>
<organism evidence="1 2">
    <name type="scientific">Melaminivora alkalimesophila</name>
    <dbReference type="NCBI Taxonomy" id="1165852"/>
    <lineage>
        <taxon>Bacteria</taxon>
        <taxon>Pseudomonadati</taxon>
        <taxon>Pseudomonadota</taxon>
        <taxon>Betaproteobacteria</taxon>
        <taxon>Burkholderiales</taxon>
        <taxon>Comamonadaceae</taxon>
        <taxon>Melaminivora</taxon>
    </lineage>
</organism>
<protein>
    <submittedName>
        <fullName evidence="1">Uncharacterized protein</fullName>
    </submittedName>
</protein>
<dbReference type="Proteomes" id="UP000246483">
    <property type="component" value="Unassembled WGS sequence"/>
</dbReference>
<evidence type="ECO:0000313" key="2">
    <source>
        <dbReference type="Proteomes" id="UP000246483"/>
    </source>
</evidence>
<dbReference type="OrthoDB" id="8913610at2"/>
<gene>
    <name evidence="1" type="ORF">DFR36_10793</name>
</gene>
<sequence length="91" mass="9810">MNTSDLRETVRDVLAYDDARESAPFEHEATFLAGVGLLACAFLTTSRTRAVLHAMAGGALLVRAASGRDGLRRWARGPRTAQPRSRIVVAS</sequence>